<dbReference type="InterPro" id="IPR050992">
    <property type="entry name" value="CheZ_family_phosphatases"/>
</dbReference>
<keyword evidence="1" id="KW-0145">Chemotaxis</keyword>
<dbReference type="CDD" id="cd17909">
    <property type="entry name" value="CheC_ClassI"/>
    <property type="match status" value="1"/>
</dbReference>
<protein>
    <submittedName>
        <fullName evidence="4">Chemotaxis protein CheC</fullName>
    </submittedName>
</protein>
<evidence type="ECO:0000256" key="2">
    <source>
        <dbReference type="ARBA" id="ARBA00022801"/>
    </source>
</evidence>
<evidence type="ECO:0000256" key="1">
    <source>
        <dbReference type="ARBA" id="ARBA00022500"/>
    </source>
</evidence>
<accession>A0AA95EZF6</accession>
<keyword evidence="2" id="KW-0378">Hydrolase</keyword>
<keyword evidence="5" id="KW-1185">Reference proteome</keyword>
<feature type="domain" description="CheC-like protein" evidence="3">
    <location>
        <begin position="1"/>
        <end position="35"/>
    </location>
</feature>
<dbReference type="PANTHER" id="PTHR43693:SF1">
    <property type="entry name" value="PROTEIN PHOSPHATASE CHEZ"/>
    <property type="match status" value="1"/>
</dbReference>
<dbReference type="GO" id="GO:0016787">
    <property type="term" value="F:hydrolase activity"/>
    <property type="evidence" value="ECO:0007669"/>
    <property type="project" value="UniProtKB-KW"/>
</dbReference>
<evidence type="ECO:0000259" key="3">
    <source>
        <dbReference type="Pfam" id="PF04509"/>
    </source>
</evidence>
<dbReference type="SUPFAM" id="SSF103039">
    <property type="entry name" value="CheC-like"/>
    <property type="match status" value="1"/>
</dbReference>
<dbReference type="Pfam" id="PF04509">
    <property type="entry name" value="CheC"/>
    <property type="match status" value="2"/>
</dbReference>
<dbReference type="PANTHER" id="PTHR43693">
    <property type="entry name" value="PROTEIN PHOSPHATASE CHEZ"/>
    <property type="match status" value="1"/>
</dbReference>
<evidence type="ECO:0000313" key="4">
    <source>
        <dbReference type="EMBL" id="WEK56340.1"/>
    </source>
</evidence>
<gene>
    <name evidence="4" type="ORF">P0Y55_09010</name>
</gene>
<dbReference type="AlphaFoldDB" id="A0AA95EZF6"/>
<dbReference type="InterPro" id="IPR028976">
    <property type="entry name" value="CheC-like_sf"/>
</dbReference>
<organism evidence="4 5">
    <name type="scientific">Candidatus Cohnella colombiensis</name>
    <dbReference type="NCBI Taxonomy" id="3121368"/>
    <lineage>
        <taxon>Bacteria</taxon>
        <taxon>Bacillati</taxon>
        <taxon>Bacillota</taxon>
        <taxon>Bacilli</taxon>
        <taxon>Bacillales</taxon>
        <taxon>Paenibacillaceae</taxon>
        <taxon>Cohnella</taxon>
    </lineage>
</organism>
<dbReference type="InterPro" id="IPR007597">
    <property type="entry name" value="CheC"/>
</dbReference>
<dbReference type="Gene3D" id="3.40.1550.10">
    <property type="entry name" value="CheC-like"/>
    <property type="match status" value="1"/>
</dbReference>
<feature type="domain" description="CheC-like protein" evidence="3">
    <location>
        <begin position="98"/>
        <end position="133"/>
    </location>
</feature>
<dbReference type="Proteomes" id="UP001178662">
    <property type="component" value="Chromosome"/>
</dbReference>
<dbReference type="GO" id="GO:0006935">
    <property type="term" value="P:chemotaxis"/>
    <property type="evidence" value="ECO:0007669"/>
    <property type="project" value="UniProtKB-KW"/>
</dbReference>
<evidence type="ECO:0000313" key="5">
    <source>
        <dbReference type="Proteomes" id="UP001178662"/>
    </source>
</evidence>
<reference evidence="4" key="1">
    <citation type="submission" date="2023-03" db="EMBL/GenBank/DDBJ databases">
        <title>Andean soil-derived lignocellulolytic bacterial consortium as a source of novel taxa and putative plastic-active enzymes.</title>
        <authorList>
            <person name="Diaz-Garcia L."/>
            <person name="Chuvochina M."/>
            <person name="Feuerriegel G."/>
            <person name="Bunk B."/>
            <person name="Sproer C."/>
            <person name="Streit W.R."/>
            <person name="Rodriguez L.M."/>
            <person name="Overmann J."/>
            <person name="Jimenez D.J."/>
        </authorList>
    </citation>
    <scope>NUCLEOTIDE SEQUENCE</scope>
    <source>
        <strain evidence="4">MAG 2441</strain>
    </source>
</reference>
<sequence length="195" mass="20782">MDVLREVGNIGAGNAATSLSLLLDKPVDMAVPTVSLLPFDAIAERVGGSEAVVIAIFLRVDGDAPGNMFFIINREPARRILRGLLGFEASENDDYSELELSALNEIGNILAGSYLSSLADFTGLRLSPTVPALAVDMAGAILSYGLHQFGTMGDDALLIDTTFIEGPQEAEGHFFFIPDPESFEKLFSALGVPFE</sequence>
<proteinExistence type="predicted"/>
<name>A0AA95EZF6_9BACL</name>
<dbReference type="EMBL" id="CP119317">
    <property type="protein sequence ID" value="WEK56340.1"/>
    <property type="molecule type" value="Genomic_DNA"/>
</dbReference>